<evidence type="ECO:0000313" key="4">
    <source>
        <dbReference type="Proteomes" id="UP000245252"/>
    </source>
</evidence>
<organism evidence="3 4">
    <name type="scientific">Metarhizobium album</name>
    <dbReference type="NCBI Taxonomy" id="2182425"/>
    <lineage>
        <taxon>Bacteria</taxon>
        <taxon>Pseudomonadati</taxon>
        <taxon>Pseudomonadota</taxon>
        <taxon>Alphaproteobacteria</taxon>
        <taxon>Hyphomicrobiales</taxon>
        <taxon>Rhizobiaceae</taxon>
        <taxon>Metarhizobium</taxon>
    </lineage>
</organism>
<evidence type="ECO:0000259" key="1">
    <source>
        <dbReference type="Pfam" id="PF00534"/>
    </source>
</evidence>
<proteinExistence type="predicted"/>
<dbReference type="Pfam" id="PF13439">
    <property type="entry name" value="Glyco_transf_4"/>
    <property type="match status" value="1"/>
</dbReference>
<dbReference type="CDD" id="cd03801">
    <property type="entry name" value="GT4_PimA-like"/>
    <property type="match status" value="1"/>
</dbReference>
<dbReference type="PANTHER" id="PTHR45947:SF3">
    <property type="entry name" value="SULFOQUINOVOSYL TRANSFERASE SQD2"/>
    <property type="match status" value="1"/>
</dbReference>
<dbReference type="InterPro" id="IPR001296">
    <property type="entry name" value="Glyco_trans_1"/>
</dbReference>
<gene>
    <name evidence="3" type="ORF">DEM27_13470</name>
</gene>
<evidence type="ECO:0000313" key="3">
    <source>
        <dbReference type="EMBL" id="PWE55687.1"/>
    </source>
</evidence>
<dbReference type="AlphaFoldDB" id="A0A2U2DQV7"/>
<feature type="domain" description="Glycosyltransferase subfamily 4-like N-terminal" evidence="2">
    <location>
        <begin position="34"/>
        <end position="197"/>
    </location>
</feature>
<dbReference type="Proteomes" id="UP000245252">
    <property type="component" value="Unassembled WGS sequence"/>
</dbReference>
<dbReference type="GO" id="GO:0016757">
    <property type="term" value="F:glycosyltransferase activity"/>
    <property type="evidence" value="ECO:0007669"/>
    <property type="project" value="InterPro"/>
</dbReference>
<dbReference type="SUPFAM" id="SSF53756">
    <property type="entry name" value="UDP-Glycosyltransferase/glycogen phosphorylase"/>
    <property type="match status" value="1"/>
</dbReference>
<comment type="caution">
    <text evidence="3">The sequence shown here is derived from an EMBL/GenBank/DDBJ whole genome shotgun (WGS) entry which is preliminary data.</text>
</comment>
<keyword evidence="4" id="KW-1185">Reference proteome</keyword>
<protein>
    <submittedName>
        <fullName evidence="3">Glycosyl transferase family 1</fullName>
    </submittedName>
</protein>
<keyword evidence="3" id="KW-0808">Transferase</keyword>
<dbReference type="Gene3D" id="3.40.50.2000">
    <property type="entry name" value="Glycogen Phosphorylase B"/>
    <property type="match status" value="2"/>
</dbReference>
<name>A0A2U2DQV7_9HYPH</name>
<accession>A0A2U2DQV7</accession>
<reference evidence="3 4" key="1">
    <citation type="submission" date="2018-05" db="EMBL/GenBank/DDBJ databases">
        <title>The draft genome of strain NS-104.</title>
        <authorList>
            <person name="Hang P."/>
            <person name="Jiang J."/>
        </authorList>
    </citation>
    <scope>NUCLEOTIDE SEQUENCE [LARGE SCALE GENOMIC DNA]</scope>
    <source>
        <strain evidence="3 4">NS-104</strain>
    </source>
</reference>
<dbReference type="InterPro" id="IPR028098">
    <property type="entry name" value="Glyco_trans_4-like_N"/>
</dbReference>
<dbReference type="OrthoDB" id="9771846at2"/>
<dbReference type="EMBL" id="QFBC01000005">
    <property type="protein sequence ID" value="PWE55687.1"/>
    <property type="molecule type" value="Genomic_DNA"/>
</dbReference>
<dbReference type="Pfam" id="PF00534">
    <property type="entry name" value="Glycos_transf_1"/>
    <property type="match status" value="1"/>
</dbReference>
<feature type="domain" description="Glycosyl transferase family 1" evidence="1">
    <location>
        <begin position="201"/>
        <end position="348"/>
    </location>
</feature>
<evidence type="ECO:0000259" key="2">
    <source>
        <dbReference type="Pfam" id="PF13439"/>
    </source>
</evidence>
<dbReference type="PANTHER" id="PTHR45947">
    <property type="entry name" value="SULFOQUINOVOSYL TRANSFERASE SQD2"/>
    <property type="match status" value="1"/>
</dbReference>
<dbReference type="InterPro" id="IPR050194">
    <property type="entry name" value="Glycosyltransferase_grp1"/>
</dbReference>
<sequence length="392" mass="42946">MNMISTATPQALRRTNGTAPLIVHVTRQFAPSRGGLEDVIGNLCRQLLKRGFRVRVVTCNSVFAEPGPLLPAHEIVDGIEVVRIPWSGSTRYPIAPQVFRHLADADLIHVHAIDFFFDALSWGRLLHRRPMVATTHGGFFHTQKYAALKKIWFRTVTRASALGYRRLVCCSQSDAALFSQIAAERTVTIENGANTEKFAGRASPAPARHIVTIGRFSVNKRLDRLIAMMRPLVQSNPEWHLDIIGAPSDLSATDLERQIVQAGLSQHVSIHAGVADATIAERIGKASFFASASEYEGFGVVAIEAMSAGLVPLLHPNDAYRNLAGRHDCIRLVDFSEADGAAHAFEDAYRHALDGTGASGKRIVAEAATYSWHSVADRYVDVYETVPAKPRP</sequence>